<dbReference type="SUPFAM" id="SSF51569">
    <property type="entry name" value="Aldolase"/>
    <property type="match status" value="1"/>
</dbReference>
<proteinExistence type="inferred from homology"/>
<evidence type="ECO:0000256" key="3">
    <source>
        <dbReference type="ARBA" id="ARBA00023270"/>
    </source>
</evidence>
<dbReference type="EMBL" id="JABASA010000017">
    <property type="protein sequence ID" value="NMD49598.1"/>
    <property type="molecule type" value="Genomic_DNA"/>
</dbReference>
<feature type="active site" description="Schiff-base intermediate with substrate" evidence="5">
    <location>
        <position position="168"/>
    </location>
</feature>
<evidence type="ECO:0000256" key="6">
    <source>
        <dbReference type="PIRSR" id="PIRSR001365-2"/>
    </source>
</evidence>
<keyword evidence="2 4" id="KW-0456">Lyase</keyword>
<dbReference type="GO" id="GO:0008840">
    <property type="term" value="F:4-hydroxy-tetrahydrodipicolinate synthase activity"/>
    <property type="evidence" value="ECO:0007669"/>
    <property type="project" value="TreeGrafter"/>
</dbReference>
<sequence>MFKRENVKGIVVPIITPVDDDENIDDTRLRKIVNHVIENGVHGILAFGSNSEFYMFEPDEMFRALDIMLDEAAGRVPIYFGIGAIRTRKCIALAQEAVKRDIAAISVLNPMFIKPTAKALYHHFKAIADSVPDTAMLLYNNPGRSGYTIPLDIIVRLAHDVSNIIGIKESSGDITFCSELIRQTQDVNFRVLTGKDTVVFPGLCVGAVGSVCSTANMYTRLVSSIYDYYITGDLEKSLEAQFKLNPIRLSQDAASFPAATKDMANLMGMDVGKSVLPTEATSGAALEKMKEEMRKGGFLPSDE</sequence>
<name>A0A7X9QGK6_STRRT</name>
<gene>
    <name evidence="7" type="ORF">HHO37_07980</name>
</gene>
<evidence type="ECO:0000256" key="4">
    <source>
        <dbReference type="PIRNR" id="PIRNR001365"/>
    </source>
</evidence>
<protein>
    <submittedName>
        <fullName evidence="7">Dihydrodipicolinate synthase family protein</fullName>
    </submittedName>
</protein>
<dbReference type="Gene3D" id="3.20.20.70">
    <property type="entry name" value="Aldolase class I"/>
    <property type="match status" value="1"/>
</dbReference>
<dbReference type="AlphaFoldDB" id="A0A7X9QGK6"/>
<accession>A0A7X9QGK6</accession>
<dbReference type="InterPro" id="IPR020625">
    <property type="entry name" value="Schiff_base-form_aldolases_AS"/>
</dbReference>
<reference evidence="7 8" key="1">
    <citation type="submission" date="2020-04" db="EMBL/GenBank/DDBJ databases">
        <title>MicrobeNet Type strains.</title>
        <authorList>
            <person name="Nicholson A.C."/>
        </authorList>
    </citation>
    <scope>NUCLEOTIDE SEQUENCE [LARGE SCALE GENOMIC DNA]</scope>
    <source>
        <strain evidence="7 8">DSM 22768</strain>
    </source>
</reference>
<dbReference type="InterPro" id="IPR002220">
    <property type="entry name" value="DapA-like"/>
</dbReference>
<evidence type="ECO:0000256" key="5">
    <source>
        <dbReference type="PIRSR" id="PIRSR001365-1"/>
    </source>
</evidence>
<feature type="binding site" evidence="6">
    <location>
        <position position="211"/>
    </location>
    <ligand>
        <name>pyruvate</name>
        <dbReference type="ChEBI" id="CHEBI:15361"/>
    </ligand>
</feature>
<dbReference type="PRINTS" id="PR00146">
    <property type="entry name" value="DHPICSNTHASE"/>
</dbReference>
<dbReference type="SMART" id="SM01130">
    <property type="entry name" value="DHDPS"/>
    <property type="match status" value="1"/>
</dbReference>
<evidence type="ECO:0000256" key="2">
    <source>
        <dbReference type="ARBA" id="ARBA00023239"/>
    </source>
</evidence>
<dbReference type="Pfam" id="PF00701">
    <property type="entry name" value="DHDPS"/>
    <property type="match status" value="1"/>
</dbReference>
<dbReference type="CDD" id="cd00408">
    <property type="entry name" value="DHDPS-like"/>
    <property type="match status" value="1"/>
</dbReference>
<dbReference type="RefSeq" id="WP_193523811.1">
    <property type="nucleotide sequence ID" value="NZ_JABASA010000017.1"/>
</dbReference>
<dbReference type="PROSITE" id="PS00666">
    <property type="entry name" value="DHDPS_2"/>
    <property type="match status" value="1"/>
</dbReference>
<evidence type="ECO:0000256" key="1">
    <source>
        <dbReference type="ARBA" id="ARBA00007592"/>
    </source>
</evidence>
<feature type="active site" description="Proton donor/acceptor" evidence="5">
    <location>
        <position position="139"/>
    </location>
</feature>
<dbReference type="PANTHER" id="PTHR12128">
    <property type="entry name" value="DIHYDRODIPICOLINATE SYNTHASE"/>
    <property type="match status" value="1"/>
</dbReference>
<dbReference type="GO" id="GO:0044281">
    <property type="term" value="P:small molecule metabolic process"/>
    <property type="evidence" value="ECO:0007669"/>
    <property type="project" value="UniProtKB-ARBA"/>
</dbReference>
<evidence type="ECO:0000313" key="7">
    <source>
        <dbReference type="EMBL" id="NMD49598.1"/>
    </source>
</evidence>
<comment type="caution">
    <text evidence="7">The sequence shown here is derived from an EMBL/GenBank/DDBJ whole genome shotgun (WGS) entry which is preliminary data.</text>
</comment>
<dbReference type="Proteomes" id="UP000532121">
    <property type="component" value="Unassembled WGS sequence"/>
</dbReference>
<dbReference type="InterPro" id="IPR013785">
    <property type="entry name" value="Aldolase_TIM"/>
</dbReference>
<keyword evidence="3" id="KW-0704">Schiff base</keyword>
<comment type="similarity">
    <text evidence="1 4">Belongs to the DapA family.</text>
</comment>
<dbReference type="PANTHER" id="PTHR12128:SF66">
    <property type="entry name" value="4-HYDROXY-2-OXOGLUTARATE ALDOLASE, MITOCHONDRIAL"/>
    <property type="match status" value="1"/>
</dbReference>
<evidence type="ECO:0000313" key="8">
    <source>
        <dbReference type="Proteomes" id="UP000532121"/>
    </source>
</evidence>
<organism evidence="7 8">
    <name type="scientific">Streptococcus ratti</name>
    <dbReference type="NCBI Taxonomy" id="1341"/>
    <lineage>
        <taxon>Bacteria</taxon>
        <taxon>Bacillati</taxon>
        <taxon>Bacillota</taxon>
        <taxon>Bacilli</taxon>
        <taxon>Lactobacillales</taxon>
        <taxon>Streptococcaceae</taxon>
        <taxon>Streptococcus</taxon>
    </lineage>
</organism>
<dbReference type="PIRSF" id="PIRSF001365">
    <property type="entry name" value="DHDPS"/>
    <property type="match status" value="1"/>
</dbReference>